<dbReference type="OrthoDB" id="192336at2759"/>
<dbReference type="Pfam" id="PF05721">
    <property type="entry name" value="PhyH"/>
    <property type="match status" value="1"/>
</dbReference>
<proteinExistence type="predicted"/>
<dbReference type="PANTHER" id="PTHR37563:SF2">
    <property type="entry name" value="PHYTANOYL-COA DIOXYGENASE FAMILY PROTEIN (AFU_ORTHOLOGUE AFUA_2G03330)"/>
    <property type="match status" value="1"/>
</dbReference>
<accession>K0SC50</accession>
<evidence type="ECO:0008006" key="3">
    <source>
        <dbReference type="Google" id="ProtNLM"/>
    </source>
</evidence>
<name>K0SC50_THAOC</name>
<sequence length="349" mass="38785">MNGASLSSQHALLFGGLTSIGAILWLKGKDERVLTAEEVKSARERLQRLCTLDPDETDQSSVHLSNLKKYGVSVVKETLDRQERDQWKAKLERTFNSKDGVAWNSGRAHYCISKRHDLYHELSKVGESGEYERNIDRSTGGKVAAESWIDYFRTRSLPAKSTAETAMSNGENTRRVTLEEIVQSYFACHNIKRYEITDAQFLNAYPSSTNQIWHRDNKFKGLTAIIALEDVTSNGCTELLVGTHICGTLSSLIRWSLGSISEESDGKDACKANVLLGCLDAGDSILYDARVLHRGRGNNCTDERDRPVLVLRWDASRTPPPGCGLIVTTANVYLGKILYAILIARGLIS</sequence>
<comment type="caution">
    <text evidence="1">The sequence shown here is derived from an EMBL/GenBank/DDBJ whole genome shotgun (WGS) entry which is preliminary data.</text>
</comment>
<evidence type="ECO:0000313" key="2">
    <source>
        <dbReference type="Proteomes" id="UP000266841"/>
    </source>
</evidence>
<dbReference type="EMBL" id="AGNL01031982">
    <property type="protein sequence ID" value="EJK56267.1"/>
    <property type="molecule type" value="Genomic_DNA"/>
</dbReference>
<gene>
    <name evidence="1" type="ORF">THAOC_23886</name>
</gene>
<dbReference type="Proteomes" id="UP000266841">
    <property type="component" value="Unassembled WGS sequence"/>
</dbReference>
<dbReference type="InterPro" id="IPR051961">
    <property type="entry name" value="Fungal_Metabolite_Diox"/>
</dbReference>
<dbReference type="PANTHER" id="PTHR37563">
    <property type="entry name" value="PHYTANOYL-COA DIOXYGENASE FAMILY PROTEIN (AFU_ORTHOLOGUE AFUA_2G03330)"/>
    <property type="match status" value="1"/>
</dbReference>
<dbReference type="Gene3D" id="2.60.120.620">
    <property type="entry name" value="q2cbj1_9rhob like domain"/>
    <property type="match status" value="1"/>
</dbReference>
<protein>
    <recommendedName>
        <fullName evidence="3">Fe2OG dioxygenase domain-containing protein</fullName>
    </recommendedName>
</protein>
<dbReference type="AlphaFoldDB" id="K0SC50"/>
<organism evidence="1 2">
    <name type="scientific">Thalassiosira oceanica</name>
    <name type="common">Marine diatom</name>
    <dbReference type="NCBI Taxonomy" id="159749"/>
    <lineage>
        <taxon>Eukaryota</taxon>
        <taxon>Sar</taxon>
        <taxon>Stramenopiles</taxon>
        <taxon>Ochrophyta</taxon>
        <taxon>Bacillariophyta</taxon>
        <taxon>Coscinodiscophyceae</taxon>
        <taxon>Thalassiosirophycidae</taxon>
        <taxon>Thalassiosirales</taxon>
        <taxon>Thalassiosiraceae</taxon>
        <taxon>Thalassiosira</taxon>
    </lineage>
</organism>
<keyword evidence="2" id="KW-1185">Reference proteome</keyword>
<reference evidence="1 2" key="1">
    <citation type="journal article" date="2012" name="Genome Biol.">
        <title>Genome and low-iron response of an oceanic diatom adapted to chronic iron limitation.</title>
        <authorList>
            <person name="Lommer M."/>
            <person name="Specht M."/>
            <person name="Roy A.S."/>
            <person name="Kraemer L."/>
            <person name="Andreson R."/>
            <person name="Gutowska M.A."/>
            <person name="Wolf J."/>
            <person name="Bergner S.V."/>
            <person name="Schilhabel M.B."/>
            <person name="Klostermeier U.C."/>
            <person name="Beiko R.G."/>
            <person name="Rosenstiel P."/>
            <person name="Hippler M."/>
            <person name="Laroche J."/>
        </authorList>
    </citation>
    <scope>NUCLEOTIDE SEQUENCE [LARGE SCALE GENOMIC DNA]</scope>
    <source>
        <strain evidence="1 2">CCMP1005</strain>
    </source>
</reference>
<dbReference type="InterPro" id="IPR008775">
    <property type="entry name" value="Phytyl_CoA_dOase-like"/>
</dbReference>
<dbReference type="SUPFAM" id="SSF51197">
    <property type="entry name" value="Clavaminate synthase-like"/>
    <property type="match status" value="1"/>
</dbReference>
<dbReference type="eggNOG" id="ENOG502S74F">
    <property type="taxonomic scope" value="Eukaryota"/>
</dbReference>
<evidence type="ECO:0000313" key="1">
    <source>
        <dbReference type="EMBL" id="EJK56267.1"/>
    </source>
</evidence>